<accession>A0A6I6JX75</accession>
<organism evidence="1 2">
    <name type="scientific">Maribellus comscasis</name>
    <dbReference type="NCBI Taxonomy" id="2681766"/>
    <lineage>
        <taxon>Bacteria</taxon>
        <taxon>Pseudomonadati</taxon>
        <taxon>Bacteroidota</taxon>
        <taxon>Bacteroidia</taxon>
        <taxon>Marinilabiliales</taxon>
        <taxon>Prolixibacteraceae</taxon>
        <taxon>Maribellus</taxon>
    </lineage>
</organism>
<dbReference type="AlphaFoldDB" id="A0A6I6JX75"/>
<name>A0A6I6JX75_9BACT</name>
<dbReference type="KEGG" id="mcos:GM418_19190"/>
<keyword evidence="2" id="KW-1185">Reference proteome</keyword>
<proteinExistence type="predicted"/>
<protein>
    <submittedName>
        <fullName evidence="1">GIY-YIG nuclease family protein</fullName>
    </submittedName>
</protein>
<dbReference type="SUPFAM" id="SSF82771">
    <property type="entry name" value="GIY-YIG endonuclease"/>
    <property type="match status" value="1"/>
</dbReference>
<sequence>MNSKKELKKAYKEMKFQIGVFQIRNTLNGKIFVGSSTDLNAIRNRIRTELKFGSYPNAGLQKDWINDGEENFVFEVLSELKQGDGDKKMNIRKELKQLERMFIEELQPFENRGYNLK</sequence>
<dbReference type="Proteomes" id="UP000428260">
    <property type="component" value="Chromosome"/>
</dbReference>
<dbReference type="Gene3D" id="3.40.1440.10">
    <property type="entry name" value="GIY-YIG endonuclease"/>
    <property type="match status" value="1"/>
</dbReference>
<evidence type="ECO:0000313" key="1">
    <source>
        <dbReference type="EMBL" id="QGY45718.1"/>
    </source>
</evidence>
<reference evidence="1 2" key="1">
    <citation type="submission" date="2019-11" db="EMBL/GenBank/DDBJ databases">
        <authorList>
            <person name="Zheng R.K."/>
            <person name="Sun C.M."/>
        </authorList>
    </citation>
    <scope>NUCLEOTIDE SEQUENCE [LARGE SCALE GENOMIC DNA]</scope>
    <source>
        <strain evidence="1 2">WC007</strain>
    </source>
</reference>
<gene>
    <name evidence="1" type="ORF">GM418_19190</name>
</gene>
<dbReference type="InterPro" id="IPR035901">
    <property type="entry name" value="GIY-YIG_endonuc_sf"/>
</dbReference>
<dbReference type="CDD" id="cd10451">
    <property type="entry name" value="GIY-YIG_LuxR_like"/>
    <property type="match status" value="1"/>
</dbReference>
<evidence type="ECO:0000313" key="2">
    <source>
        <dbReference type="Proteomes" id="UP000428260"/>
    </source>
</evidence>
<dbReference type="EMBL" id="CP046401">
    <property type="protein sequence ID" value="QGY45718.1"/>
    <property type="molecule type" value="Genomic_DNA"/>
</dbReference>
<dbReference type="RefSeq" id="WP_158868860.1">
    <property type="nucleotide sequence ID" value="NZ_CP046401.1"/>
</dbReference>